<proteinExistence type="predicted"/>
<evidence type="ECO:0000313" key="1">
    <source>
        <dbReference type="EMBL" id="SVA46532.1"/>
    </source>
</evidence>
<dbReference type="AlphaFoldDB" id="A0A381W228"/>
<sequence length="202" mass="21708">AASVLDTMVADQIDTCKLRVASATATDAVVTTVNAATVTTNNVALGKDHIKAIVDVMKERNIPAYEGDDYFCIAWPTTFRTLKNNLETISQYVETGFQMIRNGETGRYEGVRFVEQTYRAKGGSATGLGTPAGAWTNSKSDWAVFLGADTVAEAVAIPEEIRGKIPTDYGRARGIAWYYLGGAGLVHTTAAESRVVMWDSAA</sequence>
<reference evidence="1" key="1">
    <citation type="submission" date="2018-05" db="EMBL/GenBank/DDBJ databases">
        <authorList>
            <person name="Lanie J.A."/>
            <person name="Ng W.-L."/>
            <person name="Kazmierczak K.M."/>
            <person name="Andrzejewski T.M."/>
            <person name="Davidsen T.M."/>
            <person name="Wayne K.J."/>
            <person name="Tettelin H."/>
            <person name="Glass J.I."/>
            <person name="Rusch D."/>
            <person name="Podicherti R."/>
            <person name="Tsui H.-C.T."/>
            <person name="Winkler M.E."/>
        </authorList>
    </citation>
    <scope>NUCLEOTIDE SEQUENCE</scope>
</reference>
<organism evidence="1">
    <name type="scientific">marine metagenome</name>
    <dbReference type="NCBI Taxonomy" id="408172"/>
    <lineage>
        <taxon>unclassified sequences</taxon>
        <taxon>metagenomes</taxon>
        <taxon>ecological metagenomes</taxon>
    </lineage>
</organism>
<dbReference type="EMBL" id="UINC01010464">
    <property type="protein sequence ID" value="SVA46532.1"/>
    <property type="molecule type" value="Genomic_DNA"/>
</dbReference>
<protein>
    <recommendedName>
        <fullName evidence="2">Phage major capsid protein</fullName>
    </recommendedName>
</protein>
<name>A0A381W228_9ZZZZ</name>
<gene>
    <name evidence="1" type="ORF">METZ01_LOCUS99386</name>
</gene>
<feature type="non-terminal residue" evidence="1">
    <location>
        <position position="1"/>
    </location>
</feature>
<accession>A0A381W228</accession>
<evidence type="ECO:0008006" key="2">
    <source>
        <dbReference type="Google" id="ProtNLM"/>
    </source>
</evidence>